<dbReference type="GO" id="GO:0000272">
    <property type="term" value="P:polysaccharide catabolic process"/>
    <property type="evidence" value="ECO:0007669"/>
    <property type="project" value="InterPro"/>
</dbReference>
<sequence length="880" mass="92777">MYLGIFRTMKTRLPLQFFRRAIALAGGVMFAAAASAAATPWTQWKVSDGGNGHWYRAVDNGSEISWTSARAAAIQDGVHLATITSQGENNFVYNLSSDDAYWHTDSNETIDIGPWLGALQSPAGFSWVTGEAFSFTAWLPGEPNGDPDSAIHFMGQGLVRGANWNDATKAVTPTLSPSSYIEELDSVATAPAPFTSGLPVDLNGSYLAALNRVVGATTDRDGIGASGMVQEPSSIWCFTPFSNWSKTPTVRDYLNLRGTSYGFDVDLGDPARWPNPSSLTDWFAGNAADGHEGSTLVVRAASSAGVAPIDLSNMNGLRVMFYRKDGKFFGHIANLWYSQEIALPGASVANRYRVQVNVNGTGGVQVFFIQLNGPGTNSYVTQTLVGGSESLSSASFAVQMANVTRTSQTPATPTQAAVYGFWTSASTGTLYAFTANPYLGTKDRPATAVFGLYNSYLPFKAMGYHASLQLYQAGTALSFLEGQYENTALFEAAGAPVFAPNVTGRFDHSQFTGIVAKATQQPLLLESYNFVAPQGSYNPGGSRLGVLWQYAGGPLWTSFNSAAGVYFARTLDSNGVVVDPLAPAMGPVGVQQLTGTDYTAKSMQIVVGANDTGSGLADAPLLNVTLTSNHGLVTTRTIRMGSLNPVNGIFGAVLTLPLGTMTMSLSANVSDRAGNAATPSTRTVSIQIPPPSTLSLPIQLTGFSAPGPVNRLVRIVLGRKGGDGIVGTRDRIVINRVVTFSGTGAGTATLTVADGLPEFATGGISQVWVKDPFHTVGKSAPLKLTGSVYSLNGVASVVLTPGDVTNNNVTDSADYTIFTTSAFGAVPATTWFLPDTAALVPANLRNLDLNGDGRFDARDVALMNLYFGKVGDPEPSNYNP</sequence>
<name>A0A068NY18_FIMGI</name>
<evidence type="ECO:0000256" key="1">
    <source>
        <dbReference type="SAM" id="SignalP"/>
    </source>
</evidence>
<feature type="signal peptide" evidence="1">
    <location>
        <begin position="1"/>
        <end position="36"/>
    </location>
</feature>
<organism evidence="4 5">
    <name type="scientific">Fimbriimonas ginsengisoli Gsoil 348</name>
    <dbReference type="NCBI Taxonomy" id="661478"/>
    <lineage>
        <taxon>Bacteria</taxon>
        <taxon>Bacillati</taxon>
        <taxon>Armatimonadota</taxon>
        <taxon>Fimbriimonadia</taxon>
        <taxon>Fimbriimonadales</taxon>
        <taxon>Fimbriimonadaceae</taxon>
        <taxon>Fimbriimonas</taxon>
    </lineage>
</organism>
<dbReference type="InterPro" id="IPR016134">
    <property type="entry name" value="Dockerin_dom"/>
</dbReference>
<keyword evidence="1" id="KW-0732">Signal</keyword>
<dbReference type="PANTHER" id="PTHR22803">
    <property type="entry name" value="MANNOSE, PHOSPHOLIPASE, LECTIN RECEPTOR RELATED"/>
    <property type="match status" value="1"/>
</dbReference>
<keyword evidence="5" id="KW-1185">Reference proteome</keyword>
<dbReference type="SMART" id="SM00034">
    <property type="entry name" value="CLECT"/>
    <property type="match status" value="1"/>
</dbReference>
<dbReference type="Gene3D" id="1.10.1330.10">
    <property type="entry name" value="Dockerin domain"/>
    <property type="match status" value="1"/>
</dbReference>
<dbReference type="PROSITE" id="PS51766">
    <property type="entry name" value="DOCKERIN"/>
    <property type="match status" value="1"/>
</dbReference>
<dbReference type="Gene3D" id="3.10.100.10">
    <property type="entry name" value="Mannose-Binding Protein A, subunit A"/>
    <property type="match status" value="1"/>
</dbReference>
<dbReference type="PROSITE" id="PS50041">
    <property type="entry name" value="C_TYPE_LECTIN_2"/>
    <property type="match status" value="1"/>
</dbReference>
<evidence type="ECO:0000313" key="5">
    <source>
        <dbReference type="Proteomes" id="UP000027982"/>
    </source>
</evidence>
<evidence type="ECO:0000259" key="2">
    <source>
        <dbReference type="PROSITE" id="PS50041"/>
    </source>
</evidence>
<gene>
    <name evidence="4" type="ORF">OP10G_4402</name>
</gene>
<feature type="domain" description="Dockerin" evidence="3">
    <location>
        <begin position="797"/>
        <end position="876"/>
    </location>
</feature>
<accession>A0A068NY18</accession>
<reference evidence="4 5" key="1">
    <citation type="journal article" date="2014" name="PLoS ONE">
        <title>The first complete genome sequence of the class fimbriimonadia in the phylum armatimonadetes.</title>
        <authorList>
            <person name="Hu Z.Y."/>
            <person name="Wang Y.Z."/>
            <person name="Im W.T."/>
            <person name="Wang S.Y."/>
            <person name="Zhao G.P."/>
            <person name="Zheng H.J."/>
            <person name="Quan Z.X."/>
        </authorList>
    </citation>
    <scope>NUCLEOTIDE SEQUENCE [LARGE SCALE GENOMIC DNA]</scope>
    <source>
        <strain evidence="4">Gsoil 348</strain>
    </source>
</reference>
<feature type="domain" description="C-type lectin" evidence="2">
    <location>
        <begin position="50"/>
        <end position="166"/>
    </location>
</feature>
<dbReference type="Pfam" id="PF00404">
    <property type="entry name" value="Dockerin_1"/>
    <property type="match status" value="1"/>
</dbReference>
<dbReference type="InterPro" id="IPR001304">
    <property type="entry name" value="C-type_lectin-like"/>
</dbReference>
<dbReference type="InterPro" id="IPR050111">
    <property type="entry name" value="C-type_lectin/snaclec_domain"/>
</dbReference>
<dbReference type="SUPFAM" id="SSF63446">
    <property type="entry name" value="Type I dockerin domain"/>
    <property type="match status" value="1"/>
</dbReference>
<dbReference type="STRING" id="661478.OP10G_4402"/>
<evidence type="ECO:0000313" key="4">
    <source>
        <dbReference type="EMBL" id="AIE87770.1"/>
    </source>
</evidence>
<dbReference type="AlphaFoldDB" id="A0A068NY18"/>
<dbReference type="GO" id="GO:0004553">
    <property type="term" value="F:hydrolase activity, hydrolyzing O-glycosyl compounds"/>
    <property type="evidence" value="ECO:0007669"/>
    <property type="project" value="InterPro"/>
</dbReference>
<proteinExistence type="predicted"/>
<dbReference type="GO" id="GO:0030246">
    <property type="term" value="F:carbohydrate binding"/>
    <property type="evidence" value="ECO:0007669"/>
    <property type="project" value="UniProtKB-KW"/>
</dbReference>
<dbReference type="InterPro" id="IPR002105">
    <property type="entry name" value="Dockerin_1_rpt"/>
</dbReference>
<dbReference type="HOGENOM" id="CLU_326998_0_0_0"/>
<dbReference type="KEGG" id="fgi:OP10G_4402"/>
<dbReference type="InterPro" id="IPR016186">
    <property type="entry name" value="C-type_lectin-like/link_sf"/>
</dbReference>
<dbReference type="InterPro" id="IPR016187">
    <property type="entry name" value="CTDL_fold"/>
</dbReference>
<dbReference type="Proteomes" id="UP000027982">
    <property type="component" value="Chromosome"/>
</dbReference>
<evidence type="ECO:0000259" key="3">
    <source>
        <dbReference type="PROSITE" id="PS51766"/>
    </source>
</evidence>
<dbReference type="SUPFAM" id="SSF56436">
    <property type="entry name" value="C-type lectin-like"/>
    <property type="match status" value="1"/>
</dbReference>
<keyword evidence="4" id="KW-0430">Lectin</keyword>
<feature type="chain" id="PRO_5001651988" evidence="1">
    <location>
        <begin position="37"/>
        <end position="880"/>
    </location>
</feature>
<dbReference type="EMBL" id="CP007139">
    <property type="protein sequence ID" value="AIE87770.1"/>
    <property type="molecule type" value="Genomic_DNA"/>
</dbReference>
<dbReference type="InterPro" id="IPR036439">
    <property type="entry name" value="Dockerin_dom_sf"/>
</dbReference>
<protein>
    <submittedName>
        <fullName evidence="4">C-type lectin domain protein</fullName>
    </submittedName>
</protein>